<name>S8EUQ7_FOMSC</name>
<feature type="transmembrane region" description="Helical" evidence="9">
    <location>
        <begin position="1012"/>
        <end position="1031"/>
    </location>
</feature>
<evidence type="ECO:0008006" key="14">
    <source>
        <dbReference type="Google" id="ProtNLM"/>
    </source>
</evidence>
<feature type="compositionally biased region" description="Basic and acidic residues" evidence="8">
    <location>
        <begin position="655"/>
        <end position="670"/>
    </location>
</feature>
<evidence type="ECO:0000256" key="9">
    <source>
        <dbReference type="SAM" id="Phobius"/>
    </source>
</evidence>
<dbReference type="GO" id="GO:0016887">
    <property type="term" value="F:ATP hydrolysis activity"/>
    <property type="evidence" value="ECO:0007669"/>
    <property type="project" value="InterPro"/>
</dbReference>
<feature type="transmembrane region" description="Helical" evidence="9">
    <location>
        <begin position="335"/>
        <end position="354"/>
    </location>
</feature>
<evidence type="ECO:0000259" key="10">
    <source>
        <dbReference type="PROSITE" id="PS50893"/>
    </source>
</evidence>
<dbReference type="SUPFAM" id="SSF52540">
    <property type="entry name" value="P-loop containing nucleoside triphosphate hydrolases"/>
    <property type="match status" value="2"/>
</dbReference>
<evidence type="ECO:0000256" key="1">
    <source>
        <dbReference type="ARBA" id="ARBA00004370"/>
    </source>
</evidence>
<evidence type="ECO:0000256" key="8">
    <source>
        <dbReference type="SAM" id="MobiDB-lite"/>
    </source>
</evidence>
<feature type="transmembrane region" description="Helical" evidence="9">
    <location>
        <begin position="576"/>
        <end position="601"/>
    </location>
</feature>
<evidence type="ECO:0000256" key="6">
    <source>
        <dbReference type="ARBA" id="ARBA00022989"/>
    </source>
</evidence>
<dbReference type="GO" id="GO:0005524">
    <property type="term" value="F:ATP binding"/>
    <property type="evidence" value="ECO:0007669"/>
    <property type="project" value="UniProtKB-KW"/>
</dbReference>
<gene>
    <name evidence="12" type="ORF">FOMPIDRAFT_1136249</name>
</gene>
<dbReference type="InterPro" id="IPR017871">
    <property type="entry name" value="ABC_transporter-like_CS"/>
</dbReference>
<evidence type="ECO:0000256" key="4">
    <source>
        <dbReference type="ARBA" id="ARBA00022741"/>
    </source>
</evidence>
<dbReference type="Gene3D" id="3.40.50.300">
    <property type="entry name" value="P-loop containing nucleotide triphosphate hydrolases"/>
    <property type="match status" value="2"/>
</dbReference>
<feature type="transmembrane region" description="Helical" evidence="9">
    <location>
        <begin position="153"/>
        <end position="172"/>
    </location>
</feature>
<keyword evidence="3 9" id="KW-0812">Transmembrane</keyword>
<feature type="transmembrane region" description="Helical" evidence="9">
    <location>
        <begin position="1287"/>
        <end position="1308"/>
    </location>
</feature>
<evidence type="ECO:0000256" key="5">
    <source>
        <dbReference type="ARBA" id="ARBA00022840"/>
    </source>
</evidence>
<dbReference type="InterPro" id="IPR050173">
    <property type="entry name" value="ABC_transporter_C-like"/>
</dbReference>
<dbReference type="SUPFAM" id="SSF90123">
    <property type="entry name" value="ABC transporter transmembrane region"/>
    <property type="match status" value="2"/>
</dbReference>
<dbReference type="Pfam" id="PF00005">
    <property type="entry name" value="ABC_tran"/>
    <property type="match status" value="2"/>
</dbReference>
<dbReference type="SMART" id="SM00382">
    <property type="entry name" value="AAA"/>
    <property type="match status" value="2"/>
</dbReference>
<dbReference type="InParanoid" id="S8EUQ7"/>
<dbReference type="EMBL" id="KE504279">
    <property type="protein sequence ID" value="EPS93400.1"/>
    <property type="molecule type" value="Genomic_DNA"/>
</dbReference>
<feature type="transmembrane region" description="Helical" evidence="9">
    <location>
        <begin position="23"/>
        <end position="41"/>
    </location>
</feature>
<feature type="transmembrane region" description="Helical" evidence="9">
    <location>
        <begin position="120"/>
        <end position="141"/>
    </location>
</feature>
<dbReference type="InterPro" id="IPR027417">
    <property type="entry name" value="P-loop_NTPase"/>
</dbReference>
<feature type="domain" description="ABC transporter" evidence="10">
    <location>
        <begin position="695"/>
        <end position="934"/>
    </location>
</feature>
<comment type="subcellular location">
    <subcellularLocation>
        <location evidence="1">Membrane</location>
    </subcellularLocation>
</comment>
<dbReference type="PROSITE" id="PS50929">
    <property type="entry name" value="ABC_TM1F"/>
    <property type="match status" value="2"/>
</dbReference>
<dbReference type="CDD" id="cd03250">
    <property type="entry name" value="ABCC_MRP_domain1"/>
    <property type="match status" value="1"/>
</dbReference>
<feature type="transmembrane region" description="Helical" evidence="9">
    <location>
        <begin position="437"/>
        <end position="454"/>
    </location>
</feature>
<evidence type="ECO:0000313" key="12">
    <source>
        <dbReference type="EMBL" id="EPS93400.1"/>
    </source>
</evidence>
<keyword evidence="4" id="KW-0547">Nucleotide-binding</keyword>
<feature type="transmembrane region" description="Helical" evidence="9">
    <location>
        <begin position="184"/>
        <end position="205"/>
    </location>
</feature>
<feature type="region of interest" description="Disordered" evidence="8">
    <location>
        <begin position="623"/>
        <end position="642"/>
    </location>
</feature>
<keyword evidence="2" id="KW-0813">Transport</keyword>
<dbReference type="PROSITE" id="PS50893">
    <property type="entry name" value="ABC_TRANSPORTER_2"/>
    <property type="match status" value="2"/>
</dbReference>
<dbReference type="InterPro" id="IPR003593">
    <property type="entry name" value="AAA+_ATPase"/>
</dbReference>
<keyword evidence="7 9" id="KW-0472">Membrane</keyword>
<feature type="region of interest" description="Disordered" evidence="8">
    <location>
        <begin position="937"/>
        <end position="987"/>
    </location>
</feature>
<dbReference type="Gene3D" id="1.20.1560.10">
    <property type="entry name" value="ABC transporter type 1, transmembrane domain"/>
    <property type="match status" value="2"/>
</dbReference>
<feature type="compositionally biased region" description="Basic and acidic residues" evidence="8">
    <location>
        <begin position="937"/>
        <end position="955"/>
    </location>
</feature>
<dbReference type="Pfam" id="PF00664">
    <property type="entry name" value="ABC_membrane"/>
    <property type="match status" value="3"/>
</dbReference>
<dbReference type="PANTHER" id="PTHR24223">
    <property type="entry name" value="ATP-BINDING CASSETTE SUB-FAMILY C"/>
    <property type="match status" value="1"/>
</dbReference>
<dbReference type="HOGENOM" id="CLU_000604_27_6_1"/>
<dbReference type="InterPro" id="IPR036640">
    <property type="entry name" value="ABC1_TM_sf"/>
</dbReference>
<feature type="transmembrane region" description="Helical" evidence="9">
    <location>
        <begin position="1102"/>
        <end position="1125"/>
    </location>
</feature>
<dbReference type="CDD" id="cd18604">
    <property type="entry name" value="ABC_6TM_VMR1_D2_like"/>
    <property type="match status" value="1"/>
</dbReference>
<keyword evidence="6 9" id="KW-1133">Transmembrane helix</keyword>
<evidence type="ECO:0000313" key="13">
    <source>
        <dbReference type="Proteomes" id="UP000015241"/>
    </source>
</evidence>
<dbReference type="CDD" id="cd18596">
    <property type="entry name" value="ABC_6TM_VMR1_D1_like"/>
    <property type="match status" value="1"/>
</dbReference>
<dbReference type="Proteomes" id="UP000015241">
    <property type="component" value="Unassembled WGS sequence"/>
</dbReference>
<dbReference type="CDD" id="cd03244">
    <property type="entry name" value="ABCC_MRP_domain2"/>
    <property type="match status" value="1"/>
</dbReference>
<evidence type="ECO:0000256" key="3">
    <source>
        <dbReference type="ARBA" id="ARBA00022692"/>
    </source>
</evidence>
<evidence type="ECO:0000256" key="7">
    <source>
        <dbReference type="ARBA" id="ARBA00023136"/>
    </source>
</evidence>
<feature type="transmembrane region" description="Helical" evidence="9">
    <location>
        <begin position="1314"/>
        <end position="1335"/>
    </location>
</feature>
<feature type="domain" description="ABC transmembrane type-1" evidence="11">
    <location>
        <begin position="296"/>
        <end position="602"/>
    </location>
</feature>
<feature type="region of interest" description="Disordered" evidence="8">
    <location>
        <begin position="655"/>
        <end position="710"/>
    </location>
</feature>
<sequence length="1683" mass="186355">MGIHICPNSGGLLHLGSPCVRDFWSAVLPLVLVALTLASTLPQPKSVRALVVAIKRPFRNFLTLSEAEALDGDGLDRVPRKTVPPVPLWRSLLLAGISLLETLVWLGLATYSLAVSPIDVHHALLAFALSFVWLYAAVRPIVAPSATPPNDLLALYTLQLVMSILTFGGALFDSSVRGYPSPAPSVLAAHIANLAAILILLLVVFNMPLAVPSDTVEKDNIGQSVSPEDYTTLWGWMSFTWILPLVDRGTKTTLSESDIWALSPTMQARPLYIKFSRTLRTTLFRRLWAANSLDLILDFVLTYVSVVFNYASPFFLKRILDSLDPHTHPTPEMRALAYIYAILAFLSTLCKAQADVQHLWFGRRAATRIRSELMAAIYDKALKRKDFSGLVDKDPKAAEVKASSKGDDPKAGADIGKIVNLMAGDANRISQVVTGSYFIYGAPFEIVIASTFLYQLLGFSAFAGFAVLFVGWPLNSIVSKRAVRIHKGVSSARDKRMGVLNELIGAMKFIKFFAWEEQWISRAMDAREVEMKWMVKARLNSVMFSLIWICAPIMVSVTSFFVYVVQGNELTVGTAFTVSVLFPFIVSAPLNVIPAWIVQILQAGVAMDRISTYLDEEEVDEQVSTLKKGRTPPSTDDDEGLGILNGSFKWNEIEEKKDDKAQDTAKDTGGRKFWSWSRKSRAQSQAPLDDTETAVDSQSTAGSVTNGSGDHRFELRDITVMFPEGQLSVITGPTASGKTALLMALLGEMTRLEGRIVMSKNSSKVDEHGLTHAISYAAQSPWLRHQSIKDNILFGYPYDEERYNQVVECCALKPDLEILEDGDGTEIGARGVSLSGGQKARVALARAVYAPTKYVLLDDPLSAVDSHTARFLFDRLFRGPLLANRTVILVTHHVELVLPGAYHLVRMLDGRIDTQGAVKDLRERGLLDEITHDESVEAHKEEVKAEAEVKAKEPNAEIDADALEDEDADADADAKPDKKKGKKPRKLIEDEKREEGSVKWSIYNTYLKASSYWTWVILFILIVMTQVLGVSEKVWIKIWGEAYGTGEDLIPTYTFNSFATPEHEAILDDTMYNLRFAQKSHHPVPYISTLDFDWPVAQEHPFFYIGIYAAISLAAGFVNIAGVITQYTGALRASRKLFRQLLVTVVRATMRWHDVTPQGRMLNRFSKDIETVDGSLASSLQAVNTALANFAASVITVVVVFPFFVVPASILGFFYHRAAVGYLNTGRDIRRMESNSRSPIFANFNELLEGIVTVRAFSAEQKFLDDLYKKVDLTTQMWYTFWMTNRWLLLYFDTLGATGVLVTTLFALSGYVRAGTAGVCITSAMAFTTSVYWACRFWTALELDLNSVERVVEYLDLPQEPAAIIESNRPPAYWPSSTGPNKDSMVVVEDLVVKYAPELPAVLKNVSFSLKAGERVGLLGRTGSGKSTLAMSILRFVDPTSGCIMIDGIDISTIGLYDLRSRITFIPQDATLFSGTLRDNLDPFRITDEHEDSECLDVLHRVQMITDSQLASQRTSRATSRATSIHEGREGTIASVSTTPTELDAKTTVSLETQVSPGGSNFSQGQRQLIAMARALLRRSSIIVLDEATSSIDFATDAKIQATIREEFNDSMLLTVAHRLRTVIDYDRLIVLDKGELVEFDTPLTLIQKEGGIFRQMCLKSGTFTELEAAAKTKAEHDARASR</sequence>
<dbReference type="InterPro" id="IPR011527">
    <property type="entry name" value="ABC1_TM_dom"/>
</dbReference>
<dbReference type="OrthoDB" id="6500128at2759"/>
<dbReference type="FunFam" id="3.40.50.300:FF:001354">
    <property type="entry name" value="ATP-binding cassette (ABC) transporter, putative"/>
    <property type="match status" value="1"/>
</dbReference>
<dbReference type="GO" id="GO:0016020">
    <property type="term" value="C:membrane"/>
    <property type="evidence" value="ECO:0007669"/>
    <property type="project" value="UniProtKB-SubCell"/>
</dbReference>
<dbReference type="GO" id="GO:0140359">
    <property type="term" value="F:ABC-type transporter activity"/>
    <property type="evidence" value="ECO:0007669"/>
    <property type="project" value="InterPro"/>
</dbReference>
<dbReference type="PANTHER" id="PTHR24223:SF415">
    <property type="entry name" value="FI20190P1"/>
    <property type="match status" value="1"/>
</dbReference>
<proteinExistence type="predicted"/>
<keyword evidence="5" id="KW-0067">ATP-binding</keyword>
<accession>S8EUQ7</accession>
<organism evidence="12 13">
    <name type="scientific">Fomitopsis schrenkii</name>
    <name type="common">Brown rot fungus</name>
    <dbReference type="NCBI Taxonomy" id="2126942"/>
    <lineage>
        <taxon>Eukaryota</taxon>
        <taxon>Fungi</taxon>
        <taxon>Dikarya</taxon>
        <taxon>Basidiomycota</taxon>
        <taxon>Agaricomycotina</taxon>
        <taxon>Agaricomycetes</taxon>
        <taxon>Polyporales</taxon>
        <taxon>Fomitopsis</taxon>
    </lineage>
</organism>
<feature type="transmembrane region" description="Helical" evidence="9">
    <location>
        <begin position="460"/>
        <end position="478"/>
    </location>
</feature>
<feature type="transmembrane region" description="Helical" evidence="9">
    <location>
        <begin position="295"/>
        <end position="315"/>
    </location>
</feature>
<feature type="transmembrane region" description="Helical" evidence="9">
    <location>
        <begin position="92"/>
        <end position="114"/>
    </location>
</feature>
<feature type="transmembrane region" description="Helical" evidence="9">
    <location>
        <begin position="541"/>
        <end position="564"/>
    </location>
</feature>
<feature type="transmembrane region" description="Helical" evidence="9">
    <location>
        <begin position="1190"/>
        <end position="1215"/>
    </location>
</feature>
<feature type="compositionally biased region" description="Acidic residues" evidence="8">
    <location>
        <begin position="956"/>
        <end position="971"/>
    </location>
</feature>
<feature type="compositionally biased region" description="Polar residues" evidence="8">
    <location>
        <begin position="694"/>
        <end position="708"/>
    </location>
</feature>
<protein>
    <recommendedName>
        <fullName evidence="14">Multidrug resistance-associated ABC transporter</fullName>
    </recommendedName>
</protein>
<evidence type="ECO:0000256" key="2">
    <source>
        <dbReference type="ARBA" id="ARBA00022448"/>
    </source>
</evidence>
<reference evidence="12 13" key="1">
    <citation type="journal article" date="2012" name="Science">
        <title>The Paleozoic origin of enzymatic lignin decomposition reconstructed from 31 fungal genomes.</title>
        <authorList>
            <person name="Floudas D."/>
            <person name="Binder M."/>
            <person name="Riley R."/>
            <person name="Barry K."/>
            <person name="Blanchette R.A."/>
            <person name="Henrissat B."/>
            <person name="Martinez A.T."/>
            <person name="Otillar R."/>
            <person name="Spatafora J.W."/>
            <person name="Yadav J.S."/>
            <person name="Aerts A."/>
            <person name="Benoit I."/>
            <person name="Boyd A."/>
            <person name="Carlson A."/>
            <person name="Copeland A."/>
            <person name="Coutinho P.M."/>
            <person name="de Vries R.P."/>
            <person name="Ferreira P."/>
            <person name="Findley K."/>
            <person name="Foster B."/>
            <person name="Gaskell J."/>
            <person name="Glotzer D."/>
            <person name="Gorecki P."/>
            <person name="Heitman J."/>
            <person name="Hesse C."/>
            <person name="Hori C."/>
            <person name="Igarashi K."/>
            <person name="Jurgens J.A."/>
            <person name="Kallen N."/>
            <person name="Kersten P."/>
            <person name="Kohler A."/>
            <person name="Kuees U."/>
            <person name="Kumar T.K.A."/>
            <person name="Kuo A."/>
            <person name="LaButti K."/>
            <person name="Larrondo L.F."/>
            <person name="Lindquist E."/>
            <person name="Ling A."/>
            <person name="Lombard V."/>
            <person name="Lucas S."/>
            <person name="Lundell T."/>
            <person name="Martin R."/>
            <person name="McLaughlin D.J."/>
            <person name="Morgenstern I."/>
            <person name="Morin E."/>
            <person name="Murat C."/>
            <person name="Nagy L.G."/>
            <person name="Nolan M."/>
            <person name="Ohm R.A."/>
            <person name="Patyshakuliyeva A."/>
            <person name="Rokas A."/>
            <person name="Ruiz-Duenas F.J."/>
            <person name="Sabat G."/>
            <person name="Salamov A."/>
            <person name="Samejima M."/>
            <person name="Schmutz J."/>
            <person name="Slot J.C."/>
            <person name="St John F."/>
            <person name="Stenlid J."/>
            <person name="Sun H."/>
            <person name="Sun S."/>
            <person name="Syed K."/>
            <person name="Tsang A."/>
            <person name="Wiebenga A."/>
            <person name="Young D."/>
            <person name="Pisabarro A."/>
            <person name="Eastwood D.C."/>
            <person name="Martin F."/>
            <person name="Cullen D."/>
            <person name="Grigoriev I.V."/>
            <person name="Hibbett D.S."/>
        </authorList>
    </citation>
    <scope>NUCLEOTIDE SEQUENCE</scope>
    <source>
        <strain evidence="13">FP-58527</strain>
    </source>
</reference>
<feature type="domain" description="ABC transporter" evidence="10">
    <location>
        <begin position="1386"/>
        <end position="1659"/>
    </location>
</feature>
<dbReference type="eggNOG" id="KOG0054">
    <property type="taxonomic scope" value="Eukaryota"/>
</dbReference>
<dbReference type="InterPro" id="IPR003439">
    <property type="entry name" value="ABC_transporter-like_ATP-bd"/>
</dbReference>
<keyword evidence="13" id="KW-1185">Reference proteome</keyword>
<dbReference type="STRING" id="743788.S8EUQ7"/>
<feature type="domain" description="ABC transmembrane type-1" evidence="11">
    <location>
        <begin position="1104"/>
        <end position="1343"/>
    </location>
</feature>
<dbReference type="PROSITE" id="PS00211">
    <property type="entry name" value="ABC_TRANSPORTER_1"/>
    <property type="match status" value="2"/>
</dbReference>
<evidence type="ECO:0000259" key="11">
    <source>
        <dbReference type="PROSITE" id="PS50929"/>
    </source>
</evidence>